<sequence length="272" mass="31485">MDTASRISYFQAQLIKNNARPATVARHLRHLKSVLNWGKDVGLINRVPKIKILKQLKGAKLMRGRPLTDEEFQRMLDAVPEVVGDDLAEGWKYFLEGLWWSGLRVSEAINLYWDRRDRLSVDFSGEYPMFRILAEFEKGKWDRILAMAPEFAKFLERTPIEDRSGRIFEPAGISIERQRTHFSKRGTLIGKAAGIVVETDPETGTKRYAGLHDLRRSFGERWAQRILPQQLMELMRHESIETTLKFYVGADAMRTARVIWGHRVTSEERPSS</sequence>
<dbReference type="GO" id="GO:0006310">
    <property type="term" value="P:DNA recombination"/>
    <property type="evidence" value="ECO:0007669"/>
    <property type="project" value="UniProtKB-KW"/>
</dbReference>
<dbReference type="GO" id="GO:0003677">
    <property type="term" value="F:DNA binding"/>
    <property type="evidence" value="ECO:0007669"/>
    <property type="project" value="InterPro"/>
</dbReference>
<dbReference type="InterPro" id="IPR002104">
    <property type="entry name" value="Integrase_catalytic"/>
</dbReference>
<evidence type="ECO:0000259" key="2">
    <source>
        <dbReference type="PROSITE" id="PS51898"/>
    </source>
</evidence>
<name>A0A2S8FAA1_9BACT</name>
<dbReference type="CDD" id="cd00397">
    <property type="entry name" value="DNA_BRE_C"/>
    <property type="match status" value="1"/>
</dbReference>
<dbReference type="AlphaFoldDB" id="A0A2S8FAA1"/>
<dbReference type="PANTHER" id="PTHR30349">
    <property type="entry name" value="PHAGE INTEGRASE-RELATED"/>
    <property type="match status" value="1"/>
</dbReference>
<accession>A0A2S8FAA1</accession>
<evidence type="ECO:0000313" key="3">
    <source>
        <dbReference type="EMBL" id="PQO29098.1"/>
    </source>
</evidence>
<dbReference type="InterPro" id="IPR011010">
    <property type="entry name" value="DNA_brk_join_enz"/>
</dbReference>
<dbReference type="EMBL" id="PUIA01000042">
    <property type="protein sequence ID" value="PQO29098.1"/>
    <property type="molecule type" value="Genomic_DNA"/>
</dbReference>
<evidence type="ECO:0000256" key="1">
    <source>
        <dbReference type="ARBA" id="ARBA00023172"/>
    </source>
</evidence>
<organism evidence="3 4">
    <name type="scientific">Blastopirellula marina</name>
    <dbReference type="NCBI Taxonomy" id="124"/>
    <lineage>
        <taxon>Bacteria</taxon>
        <taxon>Pseudomonadati</taxon>
        <taxon>Planctomycetota</taxon>
        <taxon>Planctomycetia</taxon>
        <taxon>Pirellulales</taxon>
        <taxon>Pirellulaceae</taxon>
        <taxon>Blastopirellula</taxon>
    </lineage>
</organism>
<dbReference type="Gene3D" id="1.10.443.10">
    <property type="entry name" value="Intergrase catalytic core"/>
    <property type="match status" value="1"/>
</dbReference>
<protein>
    <recommendedName>
        <fullName evidence="2">Tyr recombinase domain-containing protein</fullName>
    </recommendedName>
</protein>
<gene>
    <name evidence="3" type="ORF">C5Y96_15185</name>
</gene>
<dbReference type="InterPro" id="IPR013762">
    <property type="entry name" value="Integrase-like_cat_sf"/>
</dbReference>
<comment type="caution">
    <text evidence="3">The sequence shown here is derived from an EMBL/GenBank/DDBJ whole genome shotgun (WGS) entry which is preliminary data.</text>
</comment>
<feature type="domain" description="Tyr recombinase" evidence="2">
    <location>
        <begin position="62"/>
        <end position="260"/>
    </location>
</feature>
<dbReference type="Pfam" id="PF00589">
    <property type="entry name" value="Phage_integrase"/>
    <property type="match status" value="1"/>
</dbReference>
<dbReference type="PROSITE" id="PS51898">
    <property type="entry name" value="TYR_RECOMBINASE"/>
    <property type="match status" value="1"/>
</dbReference>
<evidence type="ECO:0000313" key="4">
    <source>
        <dbReference type="Proteomes" id="UP000240009"/>
    </source>
</evidence>
<dbReference type="PANTHER" id="PTHR30349:SF64">
    <property type="entry name" value="PROPHAGE INTEGRASE INTD-RELATED"/>
    <property type="match status" value="1"/>
</dbReference>
<dbReference type="SUPFAM" id="SSF56349">
    <property type="entry name" value="DNA breaking-rejoining enzymes"/>
    <property type="match status" value="1"/>
</dbReference>
<proteinExistence type="predicted"/>
<dbReference type="InterPro" id="IPR050090">
    <property type="entry name" value="Tyrosine_recombinase_XerCD"/>
</dbReference>
<reference evidence="3 4" key="1">
    <citation type="submission" date="2018-02" db="EMBL/GenBank/DDBJ databases">
        <title>Comparative genomes isolates from brazilian mangrove.</title>
        <authorList>
            <person name="Araujo J.E."/>
            <person name="Taketani R.G."/>
            <person name="Silva M.C.P."/>
            <person name="Loureco M.V."/>
            <person name="Andreote F.D."/>
        </authorList>
    </citation>
    <scope>NUCLEOTIDE SEQUENCE [LARGE SCALE GENOMIC DNA]</scope>
    <source>
        <strain evidence="3 4">HEX-2 MGV</strain>
    </source>
</reference>
<dbReference type="GO" id="GO:0015074">
    <property type="term" value="P:DNA integration"/>
    <property type="evidence" value="ECO:0007669"/>
    <property type="project" value="InterPro"/>
</dbReference>
<keyword evidence="1" id="KW-0233">DNA recombination</keyword>
<dbReference type="Proteomes" id="UP000240009">
    <property type="component" value="Unassembled WGS sequence"/>
</dbReference>